<evidence type="ECO:0000256" key="1">
    <source>
        <dbReference type="SAM" id="MobiDB-lite"/>
    </source>
</evidence>
<feature type="transmembrane region" description="Helical" evidence="2">
    <location>
        <begin position="174"/>
        <end position="190"/>
    </location>
</feature>
<name>A0ABW9P879_9LACO</name>
<evidence type="ECO:0000313" key="4">
    <source>
        <dbReference type="Proteomes" id="UP000436655"/>
    </source>
</evidence>
<comment type="caution">
    <text evidence="3">The sequence shown here is derived from an EMBL/GenBank/DDBJ whole genome shotgun (WGS) entry which is preliminary data.</text>
</comment>
<evidence type="ECO:0008006" key="5">
    <source>
        <dbReference type="Google" id="ProtNLM"/>
    </source>
</evidence>
<feature type="region of interest" description="Disordered" evidence="1">
    <location>
        <begin position="396"/>
        <end position="423"/>
    </location>
</feature>
<feature type="transmembrane region" description="Helical" evidence="2">
    <location>
        <begin position="72"/>
        <end position="99"/>
    </location>
</feature>
<feature type="transmembrane region" description="Helical" evidence="2">
    <location>
        <begin position="12"/>
        <end position="35"/>
    </location>
</feature>
<keyword evidence="2" id="KW-0472">Membrane</keyword>
<feature type="transmembrane region" description="Helical" evidence="2">
    <location>
        <begin position="224"/>
        <end position="242"/>
    </location>
</feature>
<proteinExistence type="predicted"/>
<keyword evidence="4" id="KW-1185">Reference proteome</keyword>
<evidence type="ECO:0000313" key="3">
    <source>
        <dbReference type="EMBL" id="MQS45431.1"/>
    </source>
</evidence>
<accession>A0ABW9P879</accession>
<sequence length="423" mass="47995">MLNRIQLNKLDGILFVCGYVPVLILGILSTSSISYSLPIEFFSKMVIAFSIILYTAKILINEYQIKEFFLYLVLLIVFFVSYRQSGSWSLITMFIFMASSRNVDPKLVNKIYFVISLVLIIAIVFGALKGIIPNYVFYRDGLSRASLGIIYPTDFASHIFYLLCSFSYLRGKKFGIIDFVLVIGISYLVYTQTNARLNFICGILLALAMYLVRCDKKNLLNNFTRMMPTAGAVTMIFLTTIYNPGNDFLNNLNQALSGRLSIVHEVVSQYGLHLFGANIVQNGLGGPSGLNFNPFLTKYVFIDSMYLRFLLMYGIVSLILVLIVLYFMVKKVQDKYLLAVLLTIFVAAAIENHLLEFAYNPFLIILASAFFNRNNLPNSCFSKSEIKDFGDDFEEWEDTSTNTETPLLQPECTQQKSNWGKPL</sequence>
<organism evidence="3 4">
    <name type="scientific">Companilactobacillus mishanensis</name>
    <dbReference type="NCBI Taxonomy" id="2486008"/>
    <lineage>
        <taxon>Bacteria</taxon>
        <taxon>Bacillati</taxon>
        <taxon>Bacillota</taxon>
        <taxon>Bacilli</taxon>
        <taxon>Lactobacillales</taxon>
        <taxon>Lactobacillaceae</taxon>
        <taxon>Companilactobacillus</taxon>
    </lineage>
</organism>
<dbReference type="Proteomes" id="UP000436655">
    <property type="component" value="Unassembled WGS sequence"/>
</dbReference>
<dbReference type="EMBL" id="VDFN01000006">
    <property type="protein sequence ID" value="MQS45431.1"/>
    <property type="molecule type" value="Genomic_DNA"/>
</dbReference>
<feature type="compositionally biased region" description="Polar residues" evidence="1">
    <location>
        <begin position="399"/>
        <end position="423"/>
    </location>
</feature>
<gene>
    <name evidence="3" type="ORF">FHL03_08035</name>
</gene>
<reference evidence="3 4" key="1">
    <citation type="journal article" date="2019" name="Syst. Appl. Microbiol.">
        <title>Polyphasic characterization of two novel Lactobacillus spp. isolated from blown salami packages: Description of Lactobacillus halodurans sp. nov. and Lactobacillus salsicarnum sp. nov.</title>
        <authorList>
            <person name="Schuster J.A."/>
            <person name="Klingl A."/>
            <person name="Vogel R.F."/>
            <person name="Ehrmann M.A."/>
        </authorList>
    </citation>
    <scope>NUCLEOTIDE SEQUENCE [LARGE SCALE GENOMIC DNA]</scope>
    <source>
        <strain evidence="3 4">TMW 1.2098</strain>
    </source>
</reference>
<feature type="transmembrane region" description="Helical" evidence="2">
    <location>
        <begin position="196"/>
        <end position="212"/>
    </location>
</feature>
<feature type="transmembrane region" description="Helical" evidence="2">
    <location>
        <begin position="41"/>
        <end position="60"/>
    </location>
</feature>
<feature type="transmembrane region" description="Helical" evidence="2">
    <location>
        <begin position="305"/>
        <end position="329"/>
    </location>
</feature>
<keyword evidence="2" id="KW-0812">Transmembrane</keyword>
<feature type="transmembrane region" description="Helical" evidence="2">
    <location>
        <begin position="111"/>
        <end position="132"/>
    </location>
</feature>
<dbReference type="RefSeq" id="WP_125704070.1">
    <property type="nucleotide sequence ID" value="NZ_JBHTOO010000029.1"/>
</dbReference>
<evidence type="ECO:0000256" key="2">
    <source>
        <dbReference type="SAM" id="Phobius"/>
    </source>
</evidence>
<keyword evidence="2" id="KW-1133">Transmembrane helix</keyword>
<feature type="transmembrane region" description="Helical" evidence="2">
    <location>
        <begin position="336"/>
        <end position="355"/>
    </location>
</feature>
<protein>
    <recommendedName>
        <fullName evidence="5">Polysaccharide polymerase</fullName>
    </recommendedName>
</protein>